<evidence type="ECO:0000313" key="5">
    <source>
        <dbReference type="Proteomes" id="UP000483286"/>
    </source>
</evidence>
<feature type="repeat" description="TPR" evidence="1">
    <location>
        <begin position="60"/>
        <end position="93"/>
    </location>
</feature>
<feature type="domain" description="GGDEF" evidence="3">
    <location>
        <begin position="462"/>
        <end position="590"/>
    </location>
</feature>
<sequence>MSDLLDQLERQVHTAQGRERLRALLALAAELWDKNPAAAVRRAKEAAALALTLQDGGAHAQALLELGRSLYRMGQYRAALDALDEAARGHEAAGDTVGLARSWMGTGTVRSSLGQLPSALEALFTAQTMFESQGNEWYLCACLNNIGLVYHRLDDNPASLNYALRALRMATGVGNTTVRIAATNNVGNVCMALERHEEALSYQNEALHLARVHGSPYNEIVALTNLGSLQATLGQRDGALSSLRRAGELSETSDDLENLVEICSSLGDTHRRFGDAASALAAYEQALTLVGRMGDFYLEASVQLRRGTTLLDGGQLESARDALHRALTLAERLHADAIASEAHKQLCALHETRQELTGALRHLREHLRLTVALNRAAAERQSAVRVIERDLERSRQVAAAQREWLEGLQLAQAGLEHHHTLGPLRAELAGQALLDPRTGLPGRRVLLPALERAFEQARRGNQPLSLAVLSLDFGAEPVPAPAAARVLQDAGRQIQQLIRGGDLLTHLDGDDFALLLPGTDAEGAERLLERLRRALAARAWPDLPGLRLTLGSTVCADTARAQAEDMLDQARQQHSAGRATGRHSAAGDLSQP</sequence>
<dbReference type="InterPro" id="IPR019734">
    <property type="entry name" value="TPR_rpt"/>
</dbReference>
<dbReference type="Gene3D" id="1.25.40.10">
    <property type="entry name" value="Tetratricopeptide repeat domain"/>
    <property type="match status" value="2"/>
</dbReference>
<evidence type="ECO:0000259" key="3">
    <source>
        <dbReference type="PROSITE" id="PS50887"/>
    </source>
</evidence>
<dbReference type="RefSeq" id="WP_157457852.1">
    <property type="nucleotide sequence ID" value="NZ_WQLB01000003.1"/>
</dbReference>
<dbReference type="Pfam" id="PF13424">
    <property type="entry name" value="TPR_12"/>
    <property type="match status" value="1"/>
</dbReference>
<dbReference type="AlphaFoldDB" id="A0A7C9HY27"/>
<dbReference type="Pfam" id="PF13374">
    <property type="entry name" value="TPR_10"/>
    <property type="match status" value="2"/>
</dbReference>
<feature type="region of interest" description="Disordered" evidence="2">
    <location>
        <begin position="565"/>
        <end position="592"/>
    </location>
</feature>
<organism evidence="4 5">
    <name type="scientific">Deinococcus arboris</name>
    <dbReference type="NCBI Taxonomy" id="2682977"/>
    <lineage>
        <taxon>Bacteria</taxon>
        <taxon>Thermotogati</taxon>
        <taxon>Deinococcota</taxon>
        <taxon>Deinococci</taxon>
        <taxon>Deinococcales</taxon>
        <taxon>Deinococcaceae</taxon>
        <taxon>Deinococcus</taxon>
    </lineage>
</organism>
<dbReference type="Gene3D" id="3.30.70.270">
    <property type="match status" value="1"/>
</dbReference>
<dbReference type="InterPro" id="IPR000160">
    <property type="entry name" value="GGDEF_dom"/>
</dbReference>
<evidence type="ECO:0000256" key="2">
    <source>
        <dbReference type="SAM" id="MobiDB-lite"/>
    </source>
</evidence>
<keyword evidence="5" id="KW-1185">Reference proteome</keyword>
<dbReference type="SMART" id="SM00028">
    <property type="entry name" value="TPR"/>
    <property type="match status" value="7"/>
</dbReference>
<dbReference type="PANTHER" id="PTHR10098">
    <property type="entry name" value="RAPSYN-RELATED"/>
    <property type="match status" value="1"/>
</dbReference>
<name>A0A7C9HY27_9DEIO</name>
<dbReference type="SUPFAM" id="SSF48452">
    <property type="entry name" value="TPR-like"/>
    <property type="match status" value="2"/>
</dbReference>
<dbReference type="SMART" id="SM00267">
    <property type="entry name" value="GGDEF"/>
    <property type="match status" value="1"/>
</dbReference>
<dbReference type="InterPro" id="IPR043128">
    <property type="entry name" value="Rev_trsase/Diguanyl_cyclase"/>
</dbReference>
<dbReference type="SUPFAM" id="SSF55073">
    <property type="entry name" value="Nucleotide cyclase"/>
    <property type="match status" value="1"/>
</dbReference>
<dbReference type="PROSITE" id="PS50887">
    <property type="entry name" value="GGDEF"/>
    <property type="match status" value="1"/>
</dbReference>
<accession>A0A7C9HY27</accession>
<dbReference type="Pfam" id="PF13181">
    <property type="entry name" value="TPR_8"/>
    <property type="match status" value="1"/>
</dbReference>
<reference evidence="4 5" key="1">
    <citation type="submission" date="2019-12" db="EMBL/GenBank/DDBJ databases">
        <title>Deinococcus sp. HMF7620 Genome sequencing and assembly.</title>
        <authorList>
            <person name="Kang H."/>
            <person name="Kim H."/>
            <person name="Joh K."/>
        </authorList>
    </citation>
    <scope>NUCLEOTIDE SEQUENCE [LARGE SCALE GENOMIC DNA]</scope>
    <source>
        <strain evidence="4 5">HMF7620</strain>
    </source>
</reference>
<dbReference type="PANTHER" id="PTHR10098:SF108">
    <property type="entry name" value="TETRATRICOPEPTIDE REPEAT PROTEIN 28"/>
    <property type="match status" value="1"/>
</dbReference>
<protein>
    <submittedName>
        <fullName evidence="4">Tetratricopeptide repeat protein</fullName>
    </submittedName>
</protein>
<proteinExistence type="predicted"/>
<keyword evidence="1" id="KW-0802">TPR repeat</keyword>
<dbReference type="EMBL" id="WQLB01000003">
    <property type="protein sequence ID" value="MVN85815.1"/>
    <property type="molecule type" value="Genomic_DNA"/>
</dbReference>
<comment type="caution">
    <text evidence="4">The sequence shown here is derived from an EMBL/GenBank/DDBJ whole genome shotgun (WGS) entry which is preliminary data.</text>
</comment>
<dbReference type="InterPro" id="IPR011990">
    <property type="entry name" value="TPR-like_helical_dom_sf"/>
</dbReference>
<evidence type="ECO:0000313" key="4">
    <source>
        <dbReference type="EMBL" id="MVN85815.1"/>
    </source>
</evidence>
<gene>
    <name evidence="4" type="ORF">GO986_03445</name>
</gene>
<dbReference type="NCBIfam" id="TIGR00254">
    <property type="entry name" value="GGDEF"/>
    <property type="match status" value="1"/>
</dbReference>
<evidence type="ECO:0000256" key="1">
    <source>
        <dbReference type="PROSITE-ProRule" id="PRU00339"/>
    </source>
</evidence>
<dbReference type="Proteomes" id="UP000483286">
    <property type="component" value="Unassembled WGS sequence"/>
</dbReference>
<dbReference type="Pfam" id="PF00990">
    <property type="entry name" value="GGDEF"/>
    <property type="match status" value="1"/>
</dbReference>
<dbReference type="PROSITE" id="PS50005">
    <property type="entry name" value="TPR"/>
    <property type="match status" value="1"/>
</dbReference>
<dbReference type="InterPro" id="IPR029787">
    <property type="entry name" value="Nucleotide_cyclase"/>
</dbReference>